<dbReference type="EC" id="2.5.1.145" evidence="7"/>
<feature type="transmembrane region" description="Helical" evidence="7">
    <location>
        <begin position="24"/>
        <end position="41"/>
    </location>
</feature>
<dbReference type="Pfam" id="PF01790">
    <property type="entry name" value="LGT"/>
    <property type="match status" value="1"/>
</dbReference>
<keyword evidence="4 7" id="KW-0812">Transmembrane</keyword>
<feature type="binding site" evidence="7">
    <location>
        <position position="147"/>
    </location>
    <ligand>
        <name>a 1,2-diacyl-sn-glycero-3-phospho-(1'-sn-glycerol)</name>
        <dbReference type="ChEBI" id="CHEBI:64716"/>
    </ligand>
</feature>
<dbReference type="NCBIfam" id="TIGR00544">
    <property type="entry name" value="lgt"/>
    <property type="match status" value="1"/>
</dbReference>
<comment type="function">
    <text evidence="7">Catalyzes the transfer of the diacylglyceryl group from phosphatidylglycerol to the sulfhydryl group of the N-terminal cysteine of a prolipoprotein, the first step in the formation of mature lipoproteins.</text>
</comment>
<keyword evidence="6 7" id="KW-0472">Membrane</keyword>
<feature type="transmembrane region" description="Helical" evidence="7">
    <location>
        <begin position="228"/>
        <end position="245"/>
    </location>
</feature>
<gene>
    <name evidence="7 8" type="primary">lgt</name>
    <name evidence="8" type="ORF">GCM10007901_22110</name>
</gene>
<evidence type="ECO:0000256" key="7">
    <source>
        <dbReference type="HAMAP-Rule" id="MF_01147"/>
    </source>
</evidence>
<comment type="caution">
    <text evidence="8">The sequence shown here is derived from an EMBL/GenBank/DDBJ whole genome shotgun (WGS) entry which is preliminary data.</text>
</comment>
<organism evidence="8 9">
    <name type="scientific">Dyella acidisoli</name>
    <dbReference type="NCBI Taxonomy" id="1867834"/>
    <lineage>
        <taxon>Bacteria</taxon>
        <taxon>Pseudomonadati</taxon>
        <taxon>Pseudomonadota</taxon>
        <taxon>Gammaproteobacteria</taxon>
        <taxon>Lysobacterales</taxon>
        <taxon>Rhodanobacteraceae</taxon>
        <taxon>Dyella</taxon>
    </lineage>
</organism>
<evidence type="ECO:0000256" key="2">
    <source>
        <dbReference type="ARBA" id="ARBA00022475"/>
    </source>
</evidence>
<comment type="catalytic activity">
    <reaction evidence="7">
        <text>L-cysteinyl-[prolipoprotein] + a 1,2-diacyl-sn-glycero-3-phospho-(1'-sn-glycerol) = an S-1,2-diacyl-sn-glyceryl-L-cysteinyl-[prolipoprotein] + sn-glycerol 1-phosphate + H(+)</text>
        <dbReference type="Rhea" id="RHEA:56712"/>
        <dbReference type="Rhea" id="RHEA-COMP:14679"/>
        <dbReference type="Rhea" id="RHEA-COMP:14680"/>
        <dbReference type="ChEBI" id="CHEBI:15378"/>
        <dbReference type="ChEBI" id="CHEBI:29950"/>
        <dbReference type="ChEBI" id="CHEBI:57685"/>
        <dbReference type="ChEBI" id="CHEBI:64716"/>
        <dbReference type="ChEBI" id="CHEBI:140658"/>
        <dbReference type="EC" id="2.5.1.145"/>
    </reaction>
</comment>
<comment type="pathway">
    <text evidence="7">Protein modification; lipoprotein biosynthesis (diacylglyceryl transfer).</text>
</comment>
<dbReference type="GO" id="GO:0016740">
    <property type="term" value="F:transferase activity"/>
    <property type="evidence" value="ECO:0007669"/>
    <property type="project" value="UniProtKB-KW"/>
</dbReference>
<comment type="subcellular location">
    <subcellularLocation>
        <location evidence="7">Cell membrane</location>
        <topology evidence="7">Multi-pass membrane protein</topology>
    </subcellularLocation>
</comment>
<comment type="similarity">
    <text evidence="1 7">Belongs to the Lgt family.</text>
</comment>
<feature type="transmembrane region" description="Helical" evidence="7">
    <location>
        <begin position="103"/>
        <end position="120"/>
    </location>
</feature>
<reference evidence="9" key="1">
    <citation type="journal article" date="2019" name="Int. J. Syst. Evol. Microbiol.">
        <title>The Global Catalogue of Microorganisms (GCM) 10K type strain sequencing project: providing services to taxonomists for standard genome sequencing and annotation.</title>
        <authorList>
            <consortium name="The Broad Institute Genomics Platform"/>
            <consortium name="The Broad Institute Genome Sequencing Center for Infectious Disease"/>
            <person name="Wu L."/>
            <person name="Ma J."/>
        </authorList>
    </citation>
    <scope>NUCLEOTIDE SEQUENCE [LARGE SCALE GENOMIC DNA]</scope>
    <source>
        <strain evidence="9">NBRC 111980</strain>
    </source>
</reference>
<evidence type="ECO:0000256" key="6">
    <source>
        <dbReference type="ARBA" id="ARBA00023136"/>
    </source>
</evidence>
<keyword evidence="9" id="KW-1185">Reference proteome</keyword>
<evidence type="ECO:0000256" key="3">
    <source>
        <dbReference type="ARBA" id="ARBA00022679"/>
    </source>
</evidence>
<evidence type="ECO:0000256" key="5">
    <source>
        <dbReference type="ARBA" id="ARBA00022989"/>
    </source>
</evidence>
<keyword evidence="5 7" id="KW-1133">Transmembrane helix</keyword>
<sequence length="301" mass="33745">MQPMTQPFVVQFNPVAVHLGPIQVHWYGLMYLLGFLGAWLLGEYRRKRGRLPVSRDALGDLMFYAMMGIILGGRIWYMLFYYAGGIKWIWTEPLALFRVWDGGMSFHGGLVGVLAAGLWWSRRHKLHFFDTVDFVAPLVPLGLGLGRLGNFINGELWGKPGSVSWAMIFPGARDEDAALAANDPHLAQIMQQFGGVPRHPSQLYELALEGVVMLSVLWLVSMKPRPRYLISGLFALMYGCFRFAVEFVRVPDVQLGYLAWGWLTMGQIQSLPLIVIGIALLWLSRKAPTLPLAQAEPAKTA</sequence>
<evidence type="ECO:0000256" key="1">
    <source>
        <dbReference type="ARBA" id="ARBA00007150"/>
    </source>
</evidence>
<dbReference type="PANTHER" id="PTHR30589">
    <property type="entry name" value="PROLIPOPROTEIN DIACYLGLYCERYL TRANSFERASE"/>
    <property type="match status" value="1"/>
</dbReference>
<accession>A0ABQ5XNG3</accession>
<dbReference type="EMBL" id="BSOB01000017">
    <property type="protein sequence ID" value="GLQ93260.1"/>
    <property type="molecule type" value="Genomic_DNA"/>
</dbReference>
<protein>
    <recommendedName>
        <fullName evidence="7">Phosphatidylglycerol--prolipoprotein diacylglyceryl transferase</fullName>
        <ecNumber evidence="7">2.5.1.145</ecNumber>
    </recommendedName>
</protein>
<keyword evidence="2 7" id="KW-1003">Cell membrane</keyword>
<proteinExistence type="inferred from homology"/>
<dbReference type="HAMAP" id="MF_01147">
    <property type="entry name" value="Lgt"/>
    <property type="match status" value="1"/>
</dbReference>
<evidence type="ECO:0000256" key="4">
    <source>
        <dbReference type="ARBA" id="ARBA00022692"/>
    </source>
</evidence>
<dbReference type="PROSITE" id="PS01311">
    <property type="entry name" value="LGT"/>
    <property type="match status" value="1"/>
</dbReference>
<dbReference type="PANTHER" id="PTHR30589:SF0">
    <property type="entry name" value="PHOSPHATIDYLGLYCEROL--PROLIPOPROTEIN DIACYLGLYCERYL TRANSFERASE"/>
    <property type="match status" value="1"/>
</dbReference>
<dbReference type="InterPro" id="IPR001640">
    <property type="entry name" value="Lgt"/>
</dbReference>
<keyword evidence="3 7" id="KW-0808">Transferase</keyword>
<feature type="transmembrane region" description="Helical" evidence="7">
    <location>
        <begin position="61"/>
        <end position="83"/>
    </location>
</feature>
<dbReference type="Proteomes" id="UP001156670">
    <property type="component" value="Unassembled WGS sequence"/>
</dbReference>
<feature type="transmembrane region" description="Helical" evidence="7">
    <location>
        <begin position="257"/>
        <end position="283"/>
    </location>
</feature>
<evidence type="ECO:0000313" key="8">
    <source>
        <dbReference type="EMBL" id="GLQ93260.1"/>
    </source>
</evidence>
<evidence type="ECO:0000313" key="9">
    <source>
        <dbReference type="Proteomes" id="UP001156670"/>
    </source>
</evidence>
<name>A0ABQ5XNG3_9GAMM</name>